<organism evidence="1 2">
    <name type="scientific">Marinobacter lacisalsi</name>
    <dbReference type="NCBI Taxonomy" id="475979"/>
    <lineage>
        <taxon>Bacteria</taxon>
        <taxon>Pseudomonadati</taxon>
        <taxon>Pseudomonadota</taxon>
        <taxon>Gammaproteobacteria</taxon>
        <taxon>Pseudomonadales</taxon>
        <taxon>Marinobacteraceae</taxon>
        <taxon>Marinobacter</taxon>
    </lineage>
</organism>
<dbReference type="RefSeq" id="WP_379886965.1">
    <property type="nucleotide sequence ID" value="NZ_JBHSDI010000013.1"/>
</dbReference>
<gene>
    <name evidence="1" type="ORF">ACFOZ5_10310</name>
</gene>
<comment type="caution">
    <text evidence="1">The sequence shown here is derived from an EMBL/GenBank/DDBJ whole genome shotgun (WGS) entry which is preliminary data.</text>
</comment>
<proteinExistence type="predicted"/>
<evidence type="ECO:0008006" key="3">
    <source>
        <dbReference type="Google" id="ProtNLM"/>
    </source>
</evidence>
<reference evidence="2" key="1">
    <citation type="journal article" date="2019" name="Int. J. Syst. Evol. Microbiol.">
        <title>The Global Catalogue of Microorganisms (GCM) 10K type strain sequencing project: providing services to taxonomists for standard genome sequencing and annotation.</title>
        <authorList>
            <consortium name="The Broad Institute Genomics Platform"/>
            <consortium name="The Broad Institute Genome Sequencing Center for Infectious Disease"/>
            <person name="Wu L."/>
            <person name="Ma J."/>
        </authorList>
    </citation>
    <scope>NUCLEOTIDE SEQUENCE [LARGE SCALE GENOMIC DNA]</scope>
    <source>
        <strain evidence="2">CECT 7297</strain>
    </source>
</reference>
<name>A0ABV8QIJ5_9GAMM</name>
<evidence type="ECO:0000313" key="2">
    <source>
        <dbReference type="Proteomes" id="UP001595798"/>
    </source>
</evidence>
<dbReference type="EMBL" id="JBHSDI010000013">
    <property type="protein sequence ID" value="MFC4259421.1"/>
    <property type="molecule type" value="Genomic_DNA"/>
</dbReference>
<sequence>MEVVVFFGEPVNVDFPGKFFDFGFQAIFPVNGFNLAGGFPGAGFPSFSEFFFFESVHSITSLDEKTKGHGVASANGQCAYLRGVVGTIQNQHFPDRVFIPEFFEPLAVEEGDSSFQITGIGEQLTADHLTGNIQLFANPRLFPEYRAVVYQCVVYLVLESKTGRVEVIGFRGETVFQQ</sequence>
<keyword evidence="2" id="KW-1185">Reference proteome</keyword>
<evidence type="ECO:0000313" key="1">
    <source>
        <dbReference type="EMBL" id="MFC4259421.1"/>
    </source>
</evidence>
<accession>A0ABV8QIJ5</accession>
<dbReference type="Proteomes" id="UP001595798">
    <property type="component" value="Unassembled WGS sequence"/>
</dbReference>
<protein>
    <recommendedName>
        <fullName evidence="3">DM13 domain-containing protein</fullName>
    </recommendedName>
</protein>